<organism evidence="1 2">
    <name type="scientific">Achromobacter pestifer</name>
    <dbReference type="NCBI Taxonomy" id="1353889"/>
    <lineage>
        <taxon>Bacteria</taxon>
        <taxon>Pseudomonadati</taxon>
        <taxon>Pseudomonadota</taxon>
        <taxon>Betaproteobacteria</taxon>
        <taxon>Burkholderiales</taxon>
        <taxon>Alcaligenaceae</taxon>
        <taxon>Achromobacter</taxon>
    </lineage>
</organism>
<sequence length="141" mass="16306">MENKTREYLRLADFQFFPVWKYDEDSELFHPVVEMNDLPERTRDLFISAELVTASGLRFDGYVVGVERIFSIGLFYKNSIYHLNKNLPDISREQLRDLISNMGGYEGLEFNSLFPIDFTTKWGGEVFVDFSGSINIDVVAA</sequence>
<dbReference type="Proteomes" id="UP000500970">
    <property type="component" value="Chromosome"/>
</dbReference>
<dbReference type="EMBL" id="CP053985">
    <property type="protein sequence ID" value="QKH36177.1"/>
    <property type="molecule type" value="Genomic_DNA"/>
</dbReference>
<gene>
    <name evidence="1" type="ORF">FOC84_14960</name>
</gene>
<reference evidence="1 2" key="1">
    <citation type="submission" date="2020-05" db="EMBL/GenBank/DDBJ databases">
        <title>FDA dAtabase for Regulatory Grade micrObial Sequences (FDA-ARGOS): Supporting development and validation of Infectious Disease Dx tests.</title>
        <authorList>
            <person name="Sproer C."/>
            <person name="Gronow S."/>
            <person name="Severitt S."/>
            <person name="Schroder I."/>
            <person name="Tallon L."/>
            <person name="Sadzewicz L."/>
            <person name="Zhao X."/>
            <person name="Vavikolanu K."/>
            <person name="Mehta A."/>
            <person name="Aluvathingal J."/>
            <person name="Nadendla S."/>
            <person name="Myers T."/>
            <person name="Yan Y."/>
            <person name="Sichtig H."/>
        </authorList>
    </citation>
    <scope>NUCLEOTIDE SEQUENCE [LARGE SCALE GENOMIC DNA]</scope>
    <source>
        <strain evidence="1 2">FDAARGOS_790</strain>
    </source>
</reference>
<dbReference type="KEGG" id="apes:FOC84_14960"/>
<keyword evidence="2" id="KW-1185">Reference proteome</keyword>
<evidence type="ECO:0000313" key="2">
    <source>
        <dbReference type="Proteomes" id="UP000500970"/>
    </source>
</evidence>
<dbReference type="AlphaFoldDB" id="A0A7D4HRJ6"/>
<name>A0A7D4HRJ6_9BURK</name>
<evidence type="ECO:0000313" key="1">
    <source>
        <dbReference type="EMBL" id="QKH36177.1"/>
    </source>
</evidence>
<dbReference type="RefSeq" id="WP_173145088.1">
    <property type="nucleotide sequence ID" value="NZ_CP053985.1"/>
</dbReference>
<proteinExistence type="predicted"/>
<accession>A0A7D4HRJ6</accession>
<protein>
    <submittedName>
        <fullName evidence="1">Uncharacterized protein</fullName>
    </submittedName>
</protein>